<dbReference type="GO" id="GO:0008270">
    <property type="term" value="F:zinc ion binding"/>
    <property type="evidence" value="ECO:0007669"/>
    <property type="project" value="UniProtKB-KW"/>
</dbReference>
<dbReference type="Pfam" id="PF13639">
    <property type="entry name" value="zf-RING_2"/>
    <property type="match status" value="1"/>
</dbReference>
<dbReference type="SMART" id="SM00184">
    <property type="entry name" value="RING"/>
    <property type="match status" value="1"/>
</dbReference>
<dbReference type="Proteomes" id="UP000247409">
    <property type="component" value="Unassembled WGS sequence"/>
</dbReference>
<gene>
    <name evidence="7" type="ORF">BWQ96_07088</name>
</gene>
<dbReference type="PANTHER" id="PTHR45969:SF81">
    <property type="entry name" value="OS08G0157400 PROTEIN"/>
    <property type="match status" value="1"/>
</dbReference>
<evidence type="ECO:0000256" key="5">
    <source>
        <dbReference type="SAM" id="MobiDB-lite"/>
    </source>
</evidence>
<organism evidence="7 8">
    <name type="scientific">Gracilariopsis chorda</name>
    <dbReference type="NCBI Taxonomy" id="448386"/>
    <lineage>
        <taxon>Eukaryota</taxon>
        <taxon>Rhodophyta</taxon>
        <taxon>Florideophyceae</taxon>
        <taxon>Rhodymeniophycidae</taxon>
        <taxon>Gracilariales</taxon>
        <taxon>Gracilariaceae</taxon>
        <taxon>Gracilariopsis</taxon>
    </lineage>
</organism>
<keyword evidence="1" id="KW-0479">Metal-binding</keyword>
<sequence length="284" mass="31293">MRVLTIVTAIAAASAARILLPKLPFFRRNQRRLHTPDPHHTRPEQQQHSHHHTPPQSHKPHVDHQAVLALLDVIAPCRTDFDSSLANCTFCLDSVRLTQRTRVTPCNHVFHADCLEQWVMYVAADAMNWRAYTVARDGTLRCLLRLPSCPNCSALLDVLPKDQLRTVLLTAVARSLSLKTLGAASEMYQAGMVVRDAALRTMHVGSPVYQCNPPLPSDFDDNSVTVSSNGVLLGGSHLRHGGMVALTTPTARTRAEQRGWGRANTHLAFTSNVSPTRIVVQASS</sequence>
<dbReference type="AlphaFoldDB" id="A0A2V3IM40"/>
<evidence type="ECO:0000256" key="3">
    <source>
        <dbReference type="ARBA" id="ARBA00022833"/>
    </source>
</evidence>
<dbReference type="InterPro" id="IPR001841">
    <property type="entry name" value="Znf_RING"/>
</dbReference>
<protein>
    <recommendedName>
        <fullName evidence="6">RING-type domain-containing protein</fullName>
    </recommendedName>
</protein>
<keyword evidence="8" id="KW-1185">Reference proteome</keyword>
<dbReference type="OrthoDB" id="6080at2759"/>
<dbReference type="GO" id="GO:0016567">
    <property type="term" value="P:protein ubiquitination"/>
    <property type="evidence" value="ECO:0007669"/>
    <property type="project" value="TreeGrafter"/>
</dbReference>
<dbReference type="EMBL" id="NBIV01000135">
    <property type="protein sequence ID" value="PXF43144.1"/>
    <property type="molecule type" value="Genomic_DNA"/>
</dbReference>
<evidence type="ECO:0000256" key="2">
    <source>
        <dbReference type="ARBA" id="ARBA00022771"/>
    </source>
</evidence>
<dbReference type="PROSITE" id="PS50089">
    <property type="entry name" value="ZF_RING_2"/>
    <property type="match status" value="1"/>
</dbReference>
<accession>A0A2V3IM40</accession>
<dbReference type="SUPFAM" id="SSF57850">
    <property type="entry name" value="RING/U-box"/>
    <property type="match status" value="1"/>
</dbReference>
<evidence type="ECO:0000256" key="4">
    <source>
        <dbReference type="PROSITE-ProRule" id="PRU00175"/>
    </source>
</evidence>
<proteinExistence type="predicted"/>
<evidence type="ECO:0000313" key="8">
    <source>
        <dbReference type="Proteomes" id="UP000247409"/>
    </source>
</evidence>
<feature type="compositionally biased region" description="Basic and acidic residues" evidence="5">
    <location>
        <begin position="34"/>
        <end position="47"/>
    </location>
</feature>
<reference evidence="7 8" key="1">
    <citation type="journal article" date="2018" name="Mol. Biol. Evol.">
        <title>Analysis of the draft genome of the red seaweed Gracilariopsis chorda provides insights into genome size evolution in Rhodophyta.</title>
        <authorList>
            <person name="Lee J."/>
            <person name="Yang E.C."/>
            <person name="Graf L."/>
            <person name="Yang J.H."/>
            <person name="Qiu H."/>
            <person name="Zel Zion U."/>
            <person name="Chan C.X."/>
            <person name="Stephens T.G."/>
            <person name="Weber A.P.M."/>
            <person name="Boo G.H."/>
            <person name="Boo S.M."/>
            <person name="Kim K.M."/>
            <person name="Shin Y."/>
            <person name="Jung M."/>
            <person name="Lee S.J."/>
            <person name="Yim H.S."/>
            <person name="Lee J.H."/>
            <person name="Bhattacharya D."/>
            <person name="Yoon H.S."/>
        </authorList>
    </citation>
    <scope>NUCLEOTIDE SEQUENCE [LARGE SCALE GENOMIC DNA]</scope>
    <source>
        <strain evidence="7 8">SKKU-2015</strain>
        <tissue evidence="7">Whole body</tissue>
    </source>
</reference>
<evidence type="ECO:0000259" key="6">
    <source>
        <dbReference type="PROSITE" id="PS50089"/>
    </source>
</evidence>
<comment type="caution">
    <text evidence="7">The sequence shown here is derived from an EMBL/GenBank/DDBJ whole genome shotgun (WGS) entry which is preliminary data.</text>
</comment>
<name>A0A2V3IM40_9FLOR</name>
<feature type="compositionally biased region" description="Basic residues" evidence="5">
    <location>
        <begin position="48"/>
        <end position="60"/>
    </location>
</feature>
<dbReference type="PANTHER" id="PTHR45969">
    <property type="entry name" value="RING ZINC FINGER PROTEIN-RELATED"/>
    <property type="match status" value="1"/>
</dbReference>
<dbReference type="InterPro" id="IPR013083">
    <property type="entry name" value="Znf_RING/FYVE/PHD"/>
</dbReference>
<keyword evidence="2 4" id="KW-0863">Zinc-finger</keyword>
<keyword evidence="3" id="KW-0862">Zinc</keyword>
<evidence type="ECO:0000313" key="7">
    <source>
        <dbReference type="EMBL" id="PXF43144.1"/>
    </source>
</evidence>
<dbReference type="GO" id="GO:0061630">
    <property type="term" value="F:ubiquitin protein ligase activity"/>
    <property type="evidence" value="ECO:0007669"/>
    <property type="project" value="TreeGrafter"/>
</dbReference>
<feature type="domain" description="RING-type" evidence="6">
    <location>
        <begin position="88"/>
        <end position="153"/>
    </location>
</feature>
<evidence type="ECO:0000256" key="1">
    <source>
        <dbReference type="ARBA" id="ARBA00022723"/>
    </source>
</evidence>
<dbReference type="Gene3D" id="3.30.40.10">
    <property type="entry name" value="Zinc/RING finger domain, C3HC4 (zinc finger)"/>
    <property type="match status" value="1"/>
</dbReference>
<feature type="region of interest" description="Disordered" evidence="5">
    <location>
        <begin position="32"/>
        <end position="60"/>
    </location>
</feature>